<dbReference type="SUPFAM" id="SSF88659">
    <property type="entry name" value="Sigma3 and sigma4 domains of RNA polymerase sigma factors"/>
    <property type="match status" value="1"/>
</dbReference>
<evidence type="ECO:0000313" key="12">
    <source>
        <dbReference type="Proteomes" id="UP001501115"/>
    </source>
</evidence>
<dbReference type="InterPro" id="IPR013249">
    <property type="entry name" value="RNA_pol_sigma70_r4_t2"/>
</dbReference>
<dbReference type="InterPro" id="IPR000838">
    <property type="entry name" value="RNA_pol_sigma70_ECF_CS"/>
</dbReference>
<dbReference type="NCBIfam" id="TIGR02937">
    <property type="entry name" value="sigma70-ECF"/>
    <property type="match status" value="1"/>
</dbReference>
<organism evidence="11 12">
    <name type="scientific">Streptomyces venetus</name>
    <dbReference type="NCBI Taxonomy" id="1701086"/>
    <lineage>
        <taxon>Bacteria</taxon>
        <taxon>Bacillati</taxon>
        <taxon>Actinomycetota</taxon>
        <taxon>Actinomycetes</taxon>
        <taxon>Kitasatosporales</taxon>
        <taxon>Streptomycetaceae</taxon>
        <taxon>Streptomyces</taxon>
    </lineage>
</organism>
<dbReference type="InterPro" id="IPR037401">
    <property type="entry name" value="SnoaL-like"/>
</dbReference>
<dbReference type="InterPro" id="IPR007627">
    <property type="entry name" value="RNA_pol_sigma70_r2"/>
</dbReference>
<dbReference type="PANTHER" id="PTHR43133">
    <property type="entry name" value="RNA POLYMERASE ECF-TYPE SIGMA FACTO"/>
    <property type="match status" value="1"/>
</dbReference>
<name>A0ABP8HHN4_9ACTN</name>
<keyword evidence="5 7" id="KW-0238">DNA-binding</keyword>
<dbReference type="NCBIfam" id="TIGR02960">
    <property type="entry name" value="SigX5"/>
    <property type="match status" value="1"/>
</dbReference>
<dbReference type="InterPro" id="IPR014305">
    <property type="entry name" value="RNA_pol_sigma-G_actinobac"/>
</dbReference>
<dbReference type="InterPro" id="IPR013325">
    <property type="entry name" value="RNA_pol_sigma_r2"/>
</dbReference>
<dbReference type="Gene3D" id="1.10.10.10">
    <property type="entry name" value="Winged helix-like DNA-binding domain superfamily/Winged helix DNA-binding domain"/>
    <property type="match status" value="1"/>
</dbReference>
<keyword evidence="4 7" id="KW-0731">Sigma factor</keyword>
<feature type="domain" description="RNA polymerase sigma-70 region 2" evidence="8">
    <location>
        <begin position="57"/>
        <end position="124"/>
    </location>
</feature>
<evidence type="ECO:0000313" key="11">
    <source>
        <dbReference type="EMBL" id="GAA4339480.1"/>
    </source>
</evidence>
<dbReference type="Pfam" id="PF12680">
    <property type="entry name" value="SnoaL_2"/>
    <property type="match status" value="1"/>
</dbReference>
<dbReference type="InterPro" id="IPR032710">
    <property type="entry name" value="NTF2-like_dom_sf"/>
</dbReference>
<comment type="subunit">
    <text evidence="2">Interacts transiently with the RNA polymerase catalytic core formed by RpoA, RpoB, RpoC and RpoZ (2 alpha, 1 beta, 1 beta' and 1 omega subunit) to form the RNA polymerase holoenzyme that can initiate transcription.</text>
</comment>
<evidence type="ECO:0000256" key="7">
    <source>
        <dbReference type="RuleBase" id="RU000716"/>
    </source>
</evidence>
<evidence type="ECO:0000256" key="5">
    <source>
        <dbReference type="ARBA" id="ARBA00023125"/>
    </source>
</evidence>
<evidence type="ECO:0000256" key="3">
    <source>
        <dbReference type="ARBA" id="ARBA00023015"/>
    </source>
</evidence>
<dbReference type="PROSITE" id="PS01063">
    <property type="entry name" value="SIGMA70_ECF"/>
    <property type="match status" value="1"/>
</dbReference>
<dbReference type="SUPFAM" id="SSF88946">
    <property type="entry name" value="Sigma2 domain of RNA polymerase sigma factors"/>
    <property type="match status" value="1"/>
</dbReference>
<evidence type="ECO:0000256" key="2">
    <source>
        <dbReference type="ARBA" id="ARBA00011344"/>
    </source>
</evidence>
<dbReference type="Gene3D" id="3.10.450.50">
    <property type="match status" value="1"/>
</dbReference>
<dbReference type="Pfam" id="PF04542">
    <property type="entry name" value="Sigma70_r2"/>
    <property type="match status" value="1"/>
</dbReference>
<dbReference type="PANTHER" id="PTHR43133:SF65">
    <property type="entry name" value="ECF RNA POLYMERASE SIGMA FACTOR SIGG"/>
    <property type="match status" value="1"/>
</dbReference>
<dbReference type="Proteomes" id="UP001501115">
    <property type="component" value="Unassembled WGS sequence"/>
</dbReference>
<dbReference type="CDD" id="cd06171">
    <property type="entry name" value="Sigma70_r4"/>
    <property type="match status" value="1"/>
</dbReference>
<evidence type="ECO:0000259" key="10">
    <source>
        <dbReference type="Pfam" id="PF12680"/>
    </source>
</evidence>
<comment type="caution">
    <text evidence="11">The sequence shown here is derived from an EMBL/GenBank/DDBJ whole genome shotgun (WGS) entry which is preliminary data.</text>
</comment>
<keyword evidence="3 7" id="KW-0805">Transcription regulation</keyword>
<dbReference type="Gene3D" id="1.10.1740.10">
    <property type="match status" value="1"/>
</dbReference>
<feature type="domain" description="RNA polymerase sigma factor 70 region 4 type 2" evidence="9">
    <location>
        <begin position="171"/>
        <end position="221"/>
    </location>
</feature>
<dbReference type="EMBL" id="BAABET010000017">
    <property type="protein sequence ID" value="GAA4339480.1"/>
    <property type="molecule type" value="Genomic_DNA"/>
</dbReference>
<proteinExistence type="inferred from homology"/>
<comment type="similarity">
    <text evidence="1 7">Belongs to the sigma-70 factor family. ECF subfamily.</text>
</comment>
<gene>
    <name evidence="11" type="ORF">GCM10023086_74470</name>
</gene>
<dbReference type="Pfam" id="PF08281">
    <property type="entry name" value="Sigma70_r4_2"/>
    <property type="match status" value="1"/>
</dbReference>
<evidence type="ECO:0000256" key="4">
    <source>
        <dbReference type="ARBA" id="ARBA00023082"/>
    </source>
</evidence>
<dbReference type="InterPro" id="IPR039425">
    <property type="entry name" value="RNA_pol_sigma-70-like"/>
</dbReference>
<evidence type="ECO:0000259" key="9">
    <source>
        <dbReference type="Pfam" id="PF08281"/>
    </source>
</evidence>
<evidence type="ECO:0000256" key="6">
    <source>
        <dbReference type="ARBA" id="ARBA00023163"/>
    </source>
</evidence>
<dbReference type="NCBIfam" id="NF006089">
    <property type="entry name" value="PRK08241.1"/>
    <property type="match status" value="1"/>
</dbReference>
<reference evidence="12" key="1">
    <citation type="journal article" date="2019" name="Int. J. Syst. Evol. Microbiol.">
        <title>The Global Catalogue of Microorganisms (GCM) 10K type strain sequencing project: providing services to taxonomists for standard genome sequencing and annotation.</title>
        <authorList>
            <consortium name="The Broad Institute Genomics Platform"/>
            <consortium name="The Broad Institute Genome Sequencing Center for Infectious Disease"/>
            <person name="Wu L."/>
            <person name="Ma J."/>
        </authorList>
    </citation>
    <scope>NUCLEOTIDE SEQUENCE [LARGE SCALE GENOMIC DNA]</scope>
    <source>
        <strain evidence="12">JCM 31290</strain>
    </source>
</reference>
<dbReference type="InterPro" id="IPR036388">
    <property type="entry name" value="WH-like_DNA-bd_sf"/>
</dbReference>
<protein>
    <recommendedName>
        <fullName evidence="7">RNA polymerase sigma factor</fullName>
    </recommendedName>
</protein>
<accession>A0ABP8HHN4</accession>
<evidence type="ECO:0000256" key="1">
    <source>
        <dbReference type="ARBA" id="ARBA00010641"/>
    </source>
</evidence>
<keyword evidence="6 7" id="KW-0804">Transcription</keyword>
<keyword evidence="12" id="KW-1185">Reference proteome</keyword>
<dbReference type="SUPFAM" id="SSF54427">
    <property type="entry name" value="NTF2-like"/>
    <property type="match status" value="1"/>
</dbReference>
<dbReference type="InterPro" id="IPR014284">
    <property type="entry name" value="RNA_pol_sigma-70_dom"/>
</dbReference>
<feature type="domain" description="SnoaL-like" evidence="10">
    <location>
        <begin position="242"/>
        <end position="338"/>
    </location>
</feature>
<dbReference type="InterPro" id="IPR013324">
    <property type="entry name" value="RNA_pol_sigma_r3/r4-like"/>
</dbReference>
<evidence type="ECO:0000259" key="8">
    <source>
        <dbReference type="Pfam" id="PF04542"/>
    </source>
</evidence>
<sequence length="366" mass="40611">MRWNLSSCLIQLAANPASAWAFDRRSTVPALAKLWRIPLRPLSGGISPVQHDDPVDFERYRGELVAFCYRMLGSVHEAEDLVQETLLRAWKARDRYDPARASVRTWLYRIATNVCLTALEGRGRRPLPSGLGVPSDNPEAPLMPALDVPWLQPFPDARFDVEVRADLRLAWVAAVQVLPARQRAVLVLREVLAFTAAEVAEHLGTTVAAVNSALQRARAALVDVRDAGAVTEPDDPEVRAVIQRYMQAFEAADVPALVRLLADDAVMEMPPVPLWYRGSRDYGRFLERVFRMRGVGWGMREVTANGQPALAAYAPEPGGGCRLHTLQVFTVTDGRITHNVVFADPCVFDAFELPGEIPAGGFRRER</sequence>